<dbReference type="SUPFAM" id="SSF47113">
    <property type="entry name" value="Histone-fold"/>
    <property type="match status" value="1"/>
</dbReference>
<dbReference type="GO" id="GO:0046982">
    <property type="term" value="F:protein heterodimerization activity"/>
    <property type="evidence" value="ECO:0007669"/>
    <property type="project" value="InterPro"/>
</dbReference>
<evidence type="ECO:0000256" key="2">
    <source>
        <dbReference type="ARBA" id="ARBA00022763"/>
    </source>
</evidence>
<evidence type="ECO:0000313" key="6">
    <source>
        <dbReference type="Proteomes" id="UP000225277"/>
    </source>
</evidence>
<reference evidence="5 6" key="1">
    <citation type="submission" date="2016-03" db="EMBL/GenBank/DDBJ databases">
        <authorList>
            <person name="Ploux O."/>
        </authorList>
    </citation>
    <scope>NUCLEOTIDE SEQUENCE [LARGE SCALE GENOMIC DNA]</scope>
    <source>
        <strain evidence="5 6">URUG2</strain>
    </source>
</reference>
<organism evidence="5 6">
    <name type="scientific">Ramularia collo-cygni</name>
    <dbReference type="NCBI Taxonomy" id="112498"/>
    <lineage>
        <taxon>Eukaryota</taxon>
        <taxon>Fungi</taxon>
        <taxon>Dikarya</taxon>
        <taxon>Ascomycota</taxon>
        <taxon>Pezizomycotina</taxon>
        <taxon>Dothideomycetes</taxon>
        <taxon>Dothideomycetidae</taxon>
        <taxon>Mycosphaerellales</taxon>
        <taxon>Mycosphaerellaceae</taxon>
        <taxon>Ramularia</taxon>
    </lineage>
</organism>
<dbReference type="GeneID" id="35597718"/>
<proteinExistence type="inferred from homology"/>
<dbReference type="GO" id="GO:0006281">
    <property type="term" value="P:DNA repair"/>
    <property type="evidence" value="ECO:0007669"/>
    <property type="project" value="UniProtKB-KW"/>
</dbReference>
<dbReference type="PANTHER" id="PTHR22980:SF0">
    <property type="entry name" value="CENTROMERE PROTEIN S"/>
    <property type="match status" value="1"/>
</dbReference>
<keyword evidence="6" id="KW-1185">Reference proteome</keyword>
<dbReference type="GO" id="GO:0031297">
    <property type="term" value="P:replication fork processing"/>
    <property type="evidence" value="ECO:0007669"/>
    <property type="project" value="TreeGrafter"/>
</dbReference>
<evidence type="ECO:0000256" key="3">
    <source>
        <dbReference type="ARBA" id="ARBA00023125"/>
    </source>
</evidence>
<dbReference type="RefSeq" id="XP_023623561.1">
    <property type="nucleotide sequence ID" value="XM_023767793.1"/>
</dbReference>
<dbReference type="CDD" id="cd22919">
    <property type="entry name" value="HFD_CENP-S"/>
    <property type="match status" value="1"/>
</dbReference>
<keyword evidence="3" id="KW-0238">DNA-binding</keyword>
<dbReference type="OrthoDB" id="1872155at2759"/>
<keyword evidence="2" id="KW-0227">DNA damage</keyword>
<dbReference type="Proteomes" id="UP000225277">
    <property type="component" value="Unassembled WGS sequence"/>
</dbReference>
<name>A0A2D3UQP0_9PEZI</name>
<dbReference type="InterPro" id="IPR029003">
    <property type="entry name" value="CENP-S/Mhf1"/>
</dbReference>
<evidence type="ECO:0000256" key="1">
    <source>
        <dbReference type="ARBA" id="ARBA00006612"/>
    </source>
</evidence>
<dbReference type="EMBL" id="FJUY01000003">
    <property type="protein sequence ID" value="CZT16668.1"/>
    <property type="molecule type" value="Genomic_DNA"/>
</dbReference>
<dbReference type="Gene3D" id="1.10.20.10">
    <property type="entry name" value="Histone, subunit A"/>
    <property type="match status" value="1"/>
</dbReference>
<dbReference type="GO" id="GO:0000712">
    <property type="term" value="P:resolution of meiotic recombination intermediates"/>
    <property type="evidence" value="ECO:0007669"/>
    <property type="project" value="TreeGrafter"/>
</dbReference>
<comment type="similarity">
    <text evidence="1">Belongs to the TAF9 family. CENP-S/MHF1 subfamily.</text>
</comment>
<protein>
    <submittedName>
        <fullName evidence="5">Related to apoptosis-inducing TAF9-like domain 1 family protein, putative</fullName>
    </submittedName>
</protein>
<dbReference type="AlphaFoldDB" id="A0A2D3UQP0"/>
<keyword evidence="4" id="KW-0234">DNA repair</keyword>
<gene>
    <name evidence="5" type="ORF">RCC_02503</name>
</gene>
<dbReference type="Pfam" id="PF15630">
    <property type="entry name" value="CENP-S"/>
    <property type="match status" value="1"/>
</dbReference>
<dbReference type="GO" id="GO:0003677">
    <property type="term" value="F:DNA binding"/>
    <property type="evidence" value="ECO:0007669"/>
    <property type="project" value="UniProtKB-KW"/>
</dbReference>
<accession>A0A2D3UQP0</accession>
<sequence length="106" mass="11307">MAGLDSDDASNDERLKSALWYSVGKTVDEVTLGEDANAAPHFIGGLMELVAAKITAVAGDMEAFAKHAGRSTINSKDVVLLARNNEGLRTILEDKAAIVRHKDQAK</sequence>
<dbReference type="GO" id="GO:0003682">
    <property type="term" value="F:chromatin binding"/>
    <property type="evidence" value="ECO:0007669"/>
    <property type="project" value="TreeGrafter"/>
</dbReference>
<dbReference type="STRING" id="112498.A0A2D3UQP0"/>
<dbReference type="PANTHER" id="PTHR22980">
    <property type="entry name" value="CORTISTATIN"/>
    <property type="match status" value="1"/>
</dbReference>
<dbReference type="GO" id="GO:0071821">
    <property type="term" value="C:FANCM-MHF complex"/>
    <property type="evidence" value="ECO:0007669"/>
    <property type="project" value="InterPro"/>
</dbReference>
<dbReference type="InterPro" id="IPR009072">
    <property type="entry name" value="Histone-fold"/>
</dbReference>
<evidence type="ECO:0000313" key="5">
    <source>
        <dbReference type="EMBL" id="CZT16668.1"/>
    </source>
</evidence>
<evidence type="ECO:0000256" key="4">
    <source>
        <dbReference type="ARBA" id="ARBA00023204"/>
    </source>
</evidence>